<keyword evidence="2 7" id="KW-0813">Transport</keyword>
<gene>
    <name evidence="9" type="ORF">GCM10009755_00750</name>
</gene>
<feature type="transmembrane region" description="Helical" evidence="7">
    <location>
        <begin position="283"/>
        <end position="309"/>
    </location>
</feature>
<feature type="transmembrane region" description="Helical" evidence="7">
    <location>
        <begin position="133"/>
        <end position="159"/>
    </location>
</feature>
<dbReference type="RefSeq" id="WP_344305914.1">
    <property type="nucleotide sequence ID" value="NZ_BAAANO010000002.1"/>
</dbReference>
<protein>
    <submittedName>
        <fullName evidence="9">ABC transporter permease</fullName>
    </submittedName>
</protein>
<accession>A0ABN2T2X8</accession>
<evidence type="ECO:0000313" key="10">
    <source>
        <dbReference type="Proteomes" id="UP001500755"/>
    </source>
</evidence>
<comment type="caution">
    <text evidence="9">The sequence shown here is derived from an EMBL/GenBank/DDBJ whole genome shotgun (WGS) entry which is preliminary data.</text>
</comment>
<keyword evidence="5 7" id="KW-1133">Transmembrane helix</keyword>
<reference evidence="9 10" key="1">
    <citation type="journal article" date="2019" name="Int. J. Syst. Evol. Microbiol.">
        <title>The Global Catalogue of Microorganisms (GCM) 10K type strain sequencing project: providing services to taxonomists for standard genome sequencing and annotation.</title>
        <authorList>
            <consortium name="The Broad Institute Genomics Platform"/>
            <consortium name="The Broad Institute Genome Sequencing Center for Infectious Disease"/>
            <person name="Wu L."/>
            <person name="Ma J."/>
        </authorList>
    </citation>
    <scope>NUCLEOTIDE SEQUENCE [LARGE SCALE GENOMIC DNA]</scope>
    <source>
        <strain evidence="9 10">JCM 14546</strain>
    </source>
</reference>
<keyword evidence="3" id="KW-1003">Cell membrane</keyword>
<dbReference type="Pfam" id="PF19300">
    <property type="entry name" value="BPD_transp_1_N"/>
    <property type="match status" value="1"/>
</dbReference>
<feature type="domain" description="ABC transmembrane type-1" evidence="8">
    <location>
        <begin position="97"/>
        <end position="302"/>
    </location>
</feature>
<evidence type="ECO:0000256" key="1">
    <source>
        <dbReference type="ARBA" id="ARBA00004651"/>
    </source>
</evidence>
<evidence type="ECO:0000256" key="5">
    <source>
        <dbReference type="ARBA" id="ARBA00022989"/>
    </source>
</evidence>
<feature type="transmembrane region" description="Helical" evidence="7">
    <location>
        <begin position="7"/>
        <end position="29"/>
    </location>
</feature>
<dbReference type="Gene3D" id="1.10.3720.10">
    <property type="entry name" value="MetI-like"/>
    <property type="match status" value="1"/>
</dbReference>
<proteinExistence type="inferred from homology"/>
<dbReference type="EMBL" id="BAAANO010000002">
    <property type="protein sequence ID" value="GAA1997530.1"/>
    <property type="molecule type" value="Genomic_DNA"/>
</dbReference>
<keyword evidence="4 7" id="KW-0812">Transmembrane</keyword>
<keyword evidence="6 7" id="KW-0472">Membrane</keyword>
<evidence type="ECO:0000256" key="3">
    <source>
        <dbReference type="ARBA" id="ARBA00022475"/>
    </source>
</evidence>
<name>A0ABN2T2X8_9MICO</name>
<sequence length="319" mass="34182">MTMLRFVLVKLGQAAITFVLAAVLIFLGIRALPGDPALMAAGEEATQEQIEAVRAELGLDQPLVVQFFGFLGDVFTLDLGDSYATGASVLSMLTTALPVTIWLTVYSVVIAVVIGVVLGLVAERYRGKWPESFANALALLGLSIPNFWFGILAIVVLAVTFGLFPASGYVEFSENPLRALYYLTLPAIVLGTGLAAVIARQTRASMIETMGTDYVRTARAKGLSRARVLLRYGLRNSLIVLVTIVGLQLGGLISGAVVTERIFALPGIGQMTLDAVFNRDYPVIQAVVLVVTVAYIVINLAVDVLYSVVNPRIRMEGMA</sequence>
<evidence type="ECO:0000256" key="7">
    <source>
        <dbReference type="RuleBase" id="RU363032"/>
    </source>
</evidence>
<keyword evidence="10" id="KW-1185">Reference proteome</keyword>
<evidence type="ECO:0000256" key="6">
    <source>
        <dbReference type="ARBA" id="ARBA00023136"/>
    </source>
</evidence>
<dbReference type="SUPFAM" id="SSF161098">
    <property type="entry name" value="MetI-like"/>
    <property type="match status" value="1"/>
</dbReference>
<dbReference type="InterPro" id="IPR000515">
    <property type="entry name" value="MetI-like"/>
</dbReference>
<evidence type="ECO:0000256" key="2">
    <source>
        <dbReference type="ARBA" id="ARBA00022448"/>
    </source>
</evidence>
<dbReference type="Pfam" id="PF00528">
    <property type="entry name" value="BPD_transp_1"/>
    <property type="match status" value="1"/>
</dbReference>
<dbReference type="InterPro" id="IPR045621">
    <property type="entry name" value="BPD_transp_1_N"/>
</dbReference>
<evidence type="ECO:0000256" key="4">
    <source>
        <dbReference type="ARBA" id="ARBA00022692"/>
    </source>
</evidence>
<evidence type="ECO:0000259" key="8">
    <source>
        <dbReference type="PROSITE" id="PS50928"/>
    </source>
</evidence>
<dbReference type="CDD" id="cd06261">
    <property type="entry name" value="TM_PBP2"/>
    <property type="match status" value="1"/>
</dbReference>
<dbReference type="PANTHER" id="PTHR43163">
    <property type="entry name" value="DIPEPTIDE TRANSPORT SYSTEM PERMEASE PROTEIN DPPB-RELATED"/>
    <property type="match status" value="1"/>
</dbReference>
<dbReference type="Proteomes" id="UP001500755">
    <property type="component" value="Unassembled WGS sequence"/>
</dbReference>
<feature type="transmembrane region" description="Helical" evidence="7">
    <location>
        <begin position="179"/>
        <end position="199"/>
    </location>
</feature>
<dbReference type="PROSITE" id="PS50928">
    <property type="entry name" value="ABC_TM1"/>
    <property type="match status" value="1"/>
</dbReference>
<comment type="subcellular location">
    <subcellularLocation>
        <location evidence="1 7">Cell membrane</location>
        <topology evidence="1 7">Multi-pass membrane protein</topology>
    </subcellularLocation>
</comment>
<comment type="similarity">
    <text evidence="7">Belongs to the binding-protein-dependent transport system permease family.</text>
</comment>
<evidence type="ECO:0000313" key="9">
    <source>
        <dbReference type="EMBL" id="GAA1997530.1"/>
    </source>
</evidence>
<feature type="transmembrane region" description="Helical" evidence="7">
    <location>
        <begin position="238"/>
        <end position="263"/>
    </location>
</feature>
<organism evidence="9 10">
    <name type="scientific">Brevibacterium samyangense</name>
    <dbReference type="NCBI Taxonomy" id="366888"/>
    <lineage>
        <taxon>Bacteria</taxon>
        <taxon>Bacillati</taxon>
        <taxon>Actinomycetota</taxon>
        <taxon>Actinomycetes</taxon>
        <taxon>Micrococcales</taxon>
        <taxon>Brevibacteriaceae</taxon>
        <taxon>Brevibacterium</taxon>
    </lineage>
</organism>
<dbReference type="InterPro" id="IPR035906">
    <property type="entry name" value="MetI-like_sf"/>
</dbReference>
<dbReference type="PANTHER" id="PTHR43163:SF6">
    <property type="entry name" value="DIPEPTIDE TRANSPORT SYSTEM PERMEASE PROTEIN DPPB-RELATED"/>
    <property type="match status" value="1"/>
</dbReference>
<feature type="transmembrane region" description="Helical" evidence="7">
    <location>
        <begin position="99"/>
        <end position="121"/>
    </location>
</feature>